<dbReference type="Proteomes" id="UP000092578">
    <property type="component" value="Unassembled WGS sequence"/>
</dbReference>
<comment type="caution">
    <text evidence="1">The sequence shown here is derived from an EMBL/GenBank/DDBJ whole genome shotgun (WGS) entry which is preliminary data.</text>
</comment>
<proteinExistence type="predicted"/>
<evidence type="ECO:0000313" key="2">
    <source>
        <dbReference type="Proteomes" id="UP000092578"/>
    </source>
</evidence>
<dbReference type="AlphaFoldDB" id="A0A1B9BA28"/>
<sequence>MIKKRSDFNSEDDYIKYTRSSECLSAYELNGKEAEEIHYDMRFPESWLPHVKKALPTLIKQGKFKGIDLYFLVDDLLMQEEDYTVTETKM</sequence>
<gene>
    <name evidence="1" type="ORF">A8F95_04480</name>
</gene>
<name>A0A1B9BA28_9BACI</name>
<reference evidence="2" key="1">
    <citation type="submission" date="2016-05" db="EMBL/GenBank/DDBJ databases">
        <authorList>
            <person name="Liu B."/>
            <person name="Wang J."/>
            <person name="Zhu Y."/>
            <person name="Liu G."/>
            <person name="Chen Q."/>
            <person name="Chen Z."/>
            <person name="Lan J."/>
            <person name="Che J."/>
            <person name="Ge C."/>
            <person name="Shi H."/>
            <person name="Pan Z."/>
            <person name="Liu X."/>
        </authorList>
    </citation>
    <scope>NUCLEOTIDE SEQUENCE [LARGE SCALE GENOMIC DNA]</scope>
    <source>
        <strain evidence="2">FJAT-27215</strain>
    </source>
</reference>
<protein>
    <submittedName>
        <fullName evidence="1">Uncharacterized protein</fullName>
    </submittedName>
</protein>
<keyword evidence="2" id="KW-1185">Reference proteome</keyword>
<dbReference type="EMBL" id="MAYT01000001">
    <property type="protein sequence ID" value="OCA92945.1"/>
    <property type="molecule type" value="Genomic_DNA"/>
</dbReference>
<evidence type="ECO:0000313" key="1">
    <source>
        <dbReference type="EMBL" id="OCA92945.1"/>
    </source>
</evidence>
<organism evidence="1 2">
    <name type="scientific">Pseudobacillus wudalianchiensis</name>
    <dbReference type="NCBI Taxonomy" id="1743143"/>
    <lineage>
        <taxon>Bacteria</taxon>
        <taxon>Bacillati</taxon>
        <taxon>Bacillota</taxon>
        <taxon>Bacilli</taxon>
        <taxon>Bacillales</taxon>
        <taxon>Bacillaceae</taxon>
        <taxon>Pseudobacillus</taxon>
    </lineage>
</organism>
<accession>A0A1B9BA28</accession>